<name>A0A317XB08_9EURO</name>
<gene>
    <name evidence="1" type="ORF">BO94DRAFT_532091</name>
</gene>
<dbReference type="RefSeq" id="XP_025470889.1">
    <property type="nucleotide sequence ID" value="XM_025611050.1"/>
</dbReference>
<dbReference type="Proteomes" id="UP000246702">
    <property type="component" value="Unassembled WGS sequence"/>
</dbReference>
<proteinExistence type="predicted"/>
<dbReference type="EMBL" id="MSFK01000005">
    <property type="protein sequence ID" value="PWY94128.1"/>
    <property type="molecule type" value="Genomic_DNA"/>
</dbReference>
<keyword evidence="2" id="KW-1185">Reference proteome</keyword>
<reference evidence="1 2" key="1">
    <citation type="submission" date="2016-12" db="EMBL/GenBank/DDBJ databases">
        <title>The genomes of Aspergillus section Nigri reveals drivers in fungal speciation.</title>
        <authorList>
            <consortium name="DOE Joint Genome Institute"/>
            <person name="Vesth T.C."/>
            <person name="Nybo J."/>
            <person name="Theobald S."/>
            <person name="Brandl J."/>
            <person name="Frisvad J.C."/>
            <person name="Nielsen K.F."/>
            <person name="Lyhne E.K."/>
            <person name="Kogle M.E."/>
            <person name="Kuo A."/>
            <person name="Riley R."/>
            <person name="Clum A."/>
            <person name="Nolan M."/>
            <person name="Lipzen A."/>
            <person name="Salamov A."/>
            <person name="Henrissat B."/>
            <person name="Wiebenga A."/>
            <person name="De Vries R.P."/>
            <person name="Grigoriev I.V."/>
            <person name="Mortensen U.H."/>
            <person name="Andersen M.R."/>
            <person name="Baker S.E."/>
        </authorList>
    </citation>
    <scope>NUCLEOTIDE SEQUENCE [LARGE SCALE GENOMIC DNA]</scope>
    <source>
        <strain evidence="1 2">CBS 115572</strain>
    </source>
</reference>
<dbReference type="GeneID" id="37113193"/>
<comment type="caution">
    <text evidence="1">The sequence shown here is derived from an EMBL/GenBank/DDBJ whole genome shotgun (WGS) entry which is preliminary data.</text>
</comment>
<accession>A0A317XB08</accession>
<organism evidence="1 2">
    <name type="scientific">Aspergillus sclerotioniger CBS 115572</name>
    <dbReference type="NCBI Taxonomy" id="1450535"/>
    <lineage>
        <taxon>Eukaryota</taxon>
        <taxon>Fungi</taxon>
        <taxon>Dikarya</taxon>
        <taxon>Ascomycota</taxon>
        <taxon>Pezizomycotina</taxon>
        <taxon>Eurotiomycetes</taxon>
        <taxon>Eurotiomycetidae</taxon>
        <taxon>Eurotiales</taxon>
        <taxon>Aspergillaceae</taxon>
        <taxon>Aspergillus</taxon>
        <taxon>Aspergillus subgen. Circumdati</taxon>
    </lineage>
</organism>
<evidence type="ECO:0000313" key="1">
    <source>
        <dbReference type="EMBL" id="PWY94128.1"/>
    </source>
</evidence>
<sequence>MKTEHITCETTSIVPKCQGRPSNWDGAVNDPGIISEIETRVLLPRNTGSALTRNVSAMPTVFGMS</sequence>
<dbReference type="AlphaFoldDB" id="A0A317XB08"/>
<protein>
    <submittedName>
        <fullName evidence="1">Uncharacterized protein</fullName>
    </submittedName>
</protein>
<evidence type="ECO:0000313" key="2">
    <source>
        <dbReference type="Proteomes" id="UP000246702"/>
    </source>
</evidence>